<keyword evidence="3" id="KW-1185">Reference proteome</keyword>
<dbReference type="GeneID" id="34586332"/>
<proteinExistence type="predicted"/>
<dbReference type="OrthoDB" id="5394455at2759"/>
<feature type="compositionally biased region" description="Polar residues" evidence="1">
    <location>
        <begin position="48"/>
        <end position="60"/>
    </location>
</feature>
<dbReference type="RefSeq" id="XP_022502744.1">
    <property type="nucleotide sequence ID" value="XM_022641213.1"/>
</dbReference>
<feature type="region of interest" description="Disordered" evidence="1">
    <location>
        <begin position="1"/>
        <end position="78"/>
    </location>
</feature>
<evidence type="ECO:0000256" key="1">
    <source>
        <dbReference type="SAM" id="MobiDB-lite"/>
    </source>
</evidence>
<accession>A0A178D823</accession>
<sequence length="120" mass="13070">MSHDSTGRPTFPPDGRNSHEAALALVKPPTTTTTTTTTTRPTDDGTPQSSSTTSDETSGQPARPPPSKDQDDQDLHRADELVSLYYDVKVKFTERGPDPDFVQAGREVDQVLADLSRSDR</sequence>
<dbReference type="Proteomes" id="UP000185904">
    <property type="component" value="Unassembled WGS sequence"/>
</dbReference>
<evidence type="ECO:0000313" key="3">
    <source>
        <dbReference type="Proteomes" id="UP000185904"/>
    </source>
</evidence>
<evidence type="ECO:0000313" key="2">
    <source>
        <dbReference type="EMBL" id="OAL37732.1"/>
    </source>
</evidence>
<gene>
    <name evidence="2" type="ORF">AYO20_02909</name>
</gene>
<dbReference type="EMBL" id="LVCJ01000013">
    <property type="protein sequence ID" value="OAL37732.1"/>
    <property type="molecule type" value="Genomic_DNA"/>
</dbReference>
<protein>
    <submittedName>
        <fullName evidence="2">Uncharacterized protein</fullName>
    </submittedName>
</protein>
<organism evidence="2 3">
    <name type="scientific">Fonsecaea nubica</name>
    <dbReference type="NCBI Taxonomy" id="856822"/>
    <lineage>
        <taxon>Eukaryota</taxon>
        <taxon>Fungi</taxon>
        <taxon>Dikarya</taxon>
        <taxon>Ascomycota</taxon>
        <taxon>Pezizomycotina</taxon>
        <taxon>Eurotiomycetes</taxon>
        <taxon>Chaetothyriomycetidae</taxon>
        <taxon>Chaetothyriales</taxon>
        <taxon>Herpotrichiellaceae</taxon>
        <taxon>Fonsecaea</taxon>
    </lineage>
</organism>
<feature type="compositionally biased region" description="Low complexity" evidence="1">
    <location>
        <begin position="28"/>
        <end position="47"/>
    </location>
</feature>
<reference evidence="2 3" key="1">
    <citation type="submission" date="2016-03" db="EMBL/GenBank/DDBJ databases">
        <title>The draft genome sequence of Fonsecaea nubica causative agent of cutaneous subcutaneous infection in human host.</title>
        <authorList>
            <person name="Costa F."/>
            <person name="Sybren D.H."/>
            <person name="Raittz R.T."/>
            <person name="Weiss V.A."/>
            <person name="Leao A.C."/>
            <person name="Gomes R."/>
            <person name="De Souza E.M."/>
            <person name="Pedrosa F.O."/>
            <person name="Steffens M.B."/>
            <person name="Bombassaro A."/>
            <person name="Tadra-Sfeir M.Z."/>
            <person name="Moreno L.F."/>
            <person name="Najafzadeh M.J."/>
            <person name="Felipe M.S."/>
            <person name="Teixeira M."/>
            <person name="Sun J."/>
            <person name="Xi L."/>
            <person name="Castro M.A."/>
            <person name="Vicente V.A."/>
        </authorList>
    </citation>
    <scope>NUCLEOTIDE SEQUENCE [LARGE SCALE GENOMIC DNA]</scope>
    <source>
        <strain evidence="2 3">CBS 269.64</strain>
    </source>
</reference>
<dbReference type="AlphaFoldDB" id="A0A178D823"/>
<comment type="caution">
    <text evidence="2">The sequence shown here is derived from an EMBL/GenBank/DDBJ whole genome shotgun (WGS) entry which is preliminary data.</text>
</comment>
<name>A0A178D823_9EURO</name>
<feature type="compositionally biased region" description="Basic and acidic residues" evidence="1">
    <location>
        <begin position="66"/>
        <end position="78"/>
    </location>
</feature>